<dbReference type="SUPFAM" id="SSF54211">
    <property type="entry name" value="Ribosomal protein S5 domain 2-like"/>
    <property type="match status" value="1"/>
</dbReference>
<dbReference type="RefSeq" id="WP_057874675.1">
    <property type="nucleotide sequence ID" value="NZ_AYYI01000087.1"/>
</dbReference>
<dbReference type="GO" id="GO:0000049">
    <property type="term" value="F:tRNA binding"/>
    <property type="evidence" value="ECO:0007669"/>
    <property type="project" value="UniProtKB-UniRule"/>
</dbReference>
<comment type="similarity">
    <text evidence="7">Belongs to the RnpA family.</text>
</comment>
<dbReference type="InterPro" id="IPR020568">
    <property type="entry name" value="Ribosomal_Su5_D2-typ_SF"/>
</dbReference>
<evidence type="ECO:0000256" key="5">
    <source>
        <dbReference type="ARBA" id="ARBA00022801"/>
    </source>
</evidence>
<comment type="catalytic activity">
    <reaction evidence="7">
        <text>Endonucleolytic cleavage of RNA, removing 5'-extranucleotides from tRNA precursor.</text>
        <dbReference type="EC" id="3.1.26.5"/>
    </reaction>
</comment>
<dbReference type="AlphaFoldDB" id="A0A0R2CSR1"/>
<keyword evidence="6 7" id="KW-0694">RNA-binding</keyword>
<dbReference type="Proteomes" id="UP000051638">
    <property type="component" value="Unassembled WGS sequence"/>
</dbReference>
<dbReference type="OrthoDB" id="9810867at2"/>
<evidence type="ECO:0000256" key="8">
    <source>
        <dbReference type="NCBIfam" id="TIGR00188"/>
    </source>
</evidence>
<keyword evidence="2 7" id="KW-0819">tRNA processing</keyword>
<evidence type="ECO:0000256" key="7">
    <source>
        <dbReference type="HAMAP-Rule" id="MF_00227"/>
    </source>
</evidence>
<evidence type="ECO:0000256" key="6">
    <source>
        <dbReference type="ARBA" id="ARBA00022884"/>
    </source>
</evidence>
<keyword evidence="5 7" id="KW-0378">Hydrolase</keyword>
<accession>A0A0R2CSR1</accession>
<dbReference type="EC" id="3.1.26.5" evidence="7 8"/>
<dbReference type="InterPro" id="IPR020539">
    <property type="entry name" value="RNase_P_CS"/>
</dbReference>
<evidence type="ECO:0000313" key="10">
    <source>
        <dbReference type="Proteomes" id="UP000051638"/>
    </source>
</evidence>
<reference evidence="9 10" key="1">
    <citation type="journal article" date="2015" name="Genome Announc.">
        <title>Expanding the biotechnology potential of lactobacilli through comparative genomics of 213 strains and associated genera.</title>
        <authorList>
            <person name="Sun Z."/>
            <person name="Harris H.M."/>
            <person name="McCann A."/>
            <person name="Guo C."/>
            <person name="Argimon S."/>
            <person name="Zhang W."/>
            <person name="Yang X."/>
            <person name="Jeffery I.B."/>
            <person name="Cooney J.C."/>
            <person name="Kagawa T.F."/>
            <person name="Liu W."/>
            <person name="Song Y."/>
            <person name="Salvetti E."/>
            <person name="Wrobel A."/>
            <person name="Rasinkangas P."/>
            <person name="Parkhill J."/>
            <person name="Rea M.C."/>
            <person name="O'Sullivan O."/>
            <person name="Ritari J."/>
            <person name="Douillard F.P."/>
            <person name="Paul Ross R."/>
            <person name="Yang R."/>
            <person name="Briner A.E."/>
            <person name="Felis G.E."/>
            <person name="de Vos W.M."/>
            <person name="Barrangou R."/>
            <person name="Klaenhammer T.R."/>
            <person name="Caufield P.W."/>
            <person name="Cui Y."/>
            <person name="Zhang H."/>
            <person name="O'Toole P.W."/>
        </authorList>
    </citation>
    <scope>NUCLEOTIDE SEQUENCE [LARGE SCALE GENOMIC DNA]</scope>
    <source>
        <strain evidence="9 10">DSM 20253</strain>
    </source>
</reference>
<proteinExistence type="inferred from homology"/>
<dbReference type="EMBL" id="AYYI01000087">
    <property type="protein sequence ID" value="KRM94663.1"/>
    <property type="molecule type" value="Genomic_DNA"/>
</dbReference>
<gene>
    <name evidence="7" type="primary">rnpA</name>
    <name evidence="9" type="ORF">FC24_GL000227</name>
</gene>
<evidence type="ECO:0000256" key="2">
    <source>
        <dbReference type="ARBA" id="ARBA00022694"/>
    </source>
</evidence>
<comment type="function">
    <text evidence="1 7">RNaseP catalyzes the removal of the 5'-leader sequence from pre-tRNA to produce the mature 5'-terminus. It can also cleave other RNA substrates such as 4.5S RNA. The protein component plays an auxiliary but essential role in vivo by binding to the 5'-leader sequence and broadening the substrate specificity of the ribozyme.</text>
</comment>
<dbReference type="PANTHER" id="PTHR33992">
    <property type="entry name" value="RIBONUCLEASE P PROTEIN COMPONENT"/>
    <property type="match status" value="1"/>
</dbReference>
<dbReference type="GO" id="GO:0004526">
    <property type="term" value="F:ribonuclease P activity"/>
    <property type="evidence" value="ECO:0007669"/>
    <property type="project" value="UniProtKB-UniRule"/>
</dbReference>
<keyword evidence="3 7" id="KW-0540">Nuclease</keyword>
<comment type="subunit">
    <text evidence="7">Consists of a catalytic RNA component (M1 or rnpB) and a protein subunit.</text>
</comment>
<keyword evidence="4 7" id="KW-0255">Endonuclease</keyword>
<evidence type="ECO:0000313" key="9">
    <source>
        <dbReference type="EMBL" id="KRM94663.1"/>
    </source>
</evidence>
<organism evidence="9 10">
    <name type="scientific">Loigolactobacillus rennini DSM 20253</name>
    <dbReference type="NCBI Taxonomy" id="1423796"/>
    <lineage>
        <taxon>Bacteria</taxon>
        <taxon>Bacillati</taxon>
        <taxon>Bacillota</taxon>
        <taxon>Bacilli</taxon>
        <taxon>Lactobacillales</taxon>
        <taxon>Lactobacillaceae</taxon>
        <taxon>Loigolactobacillus</taxon>
    </lineage>
</organism>
<comment type="caution">
    <text evidence="9">The sequence shown here is derived from an EMBL/GenBank/DDBJ whole genome shotgun (WGS) entry which is preliminary data.</text>
</comment>
<dbReference type="GO" id="GO:0030677">
    <property type="term" value="C:ribonuclease P complex"/>
    <property type="evidence" value="ECO:0007669"/>
    <property type="project" value="TreeGrafter"/>
</dbReference>
<dbReference type="Pfam" id="PF00825">
    <property type="entry name" value="Ribonuclease_P"/>
    <property type="match status" value="1"/>
</dbReference>
<evidence type="ECO:0000256" key="4">
    <source>
        <dbReference type="ARBA" id="ARBA00022759"/>
    </source>
</evidence>
<name>A0A0R2CSR1_9LACO</name>
<evidence type="ECO:0000256" key="1">
    <source>
        <dbReference type="ARBA" id="ARBA00002663"/>
    </source>
</evidence>
<sequence>MRKSYRVKTEADFQKVFQTGNSKANRNYVVYQLEKPGQKHFRVGISVGKRVGNAVHRNQVKRRIRQGLQDLKPRLRPDVDFLVIARPRADRLTQDQAKANLIHVLTLAGLLTDEVRE</sequence>
<dbReference type="GO" id="GO:0042781">
    <property type="term" value="F:3'-tRNA processing endoribonuclease activity"/>
    <property type="evidence" value="ECO:0007669"/>
    <property type="project" value="TreeGrafter"/>
</dbReference>
<dbReference type="InterPro" id="IPR000100">
    <property type="entry name" value="RNase_P"/>
</dbReference>
<dbReference type="STRING" id="1423796.FC24_GL000227"/>
<dbReference type="PATRIC" id="fig|1423796.3.peg.240"/>
<dbReference type="PANTHER" id="PTHR33992:SF1">
    <property type="entry name" value="RIBONUCLEASE P PROTEIN COMPONENT"/>
    <property type="match status" value="1"/>
</dbReference>
<dbReference type="NCBIfam" id="TIGR00188">
    <property type="entry name" value="rnpA"/>
    <property type="match status" value="1"/>
</dbReference>
<keyword evidence="10" id="KW-1185">Reference proteome</keyword>
<dbReference type="FunFam" id="3.30.230.10:FF:000021">
    <property type="entry name" value="Ribonuclease P protein component"/>
    <property type="match status" value="1"/>
</dbReference>
<dbReference type="GO" id="GO:0001682">
    <property type="term" value="P:tRNA 5'-leader removal"/>
    <property type="evidence" value="ECO:0007669"/>
    <property type="project" value="UniProtKB-UniRule"/>
</dbReference>
<protein>
    <recommendedName>
        <fullName evidence="7 8">Ribonuclease P protein component</fullName>
        <shortName evidence="7">RNase P protein</shortName>
        <shortName evidence="7">RNaseP protein</shortName>
        <ecNumber evidence="7 8">3.1.26.5</ecNumber>
    </recommendedName>
    <alternativeName>
        <fullName evidence="7">Protein C5</fullName>
    </alternativeName>
</protein>
<evidence type="ECO:0000256" key="3">
    <source>
        <dbReference type="ARBA" id="ARBA00022722"/>
    </source>
</evidence>
<dbReference type="InterPro" id="IPR014721">
    <property type="entry name" value="Ribsml_uS5_D2-typ_fold_subgr"/>
</dbReference>
<dbReference type="PROSITE" id="PS00648">
    <property type="entry name" value="RIBONUCLEASE_P"/>
    <property type="match status" value="1"/>
</dbReference>
<dbReference type="HAMAP" id="MF_00227">
    <property type="entry name" value="RNase_P"/>
    <property type="match status" value="1"/>
</dbReference>
<dbReference type="Gene3D" id="3.30.230.10">
    <property type="match status" value="1"/>
</dbReference>